<keyword evidence="2" id="KW-0934">Plastid</keyword>
<evidence type="ECO:0000313" key="2">
    <source>
        <dbReference type="EMBL" id="ARW63306.1"/>
    </source>
</evidence>
<feature type="transmembrane region" description="Helical" evidence="1">
    <location>
        <begin position="55"/>
        <end position="73"/>
    </location>
</feature>
<accession>A0A1Z1MBF3</accession>
<dbReference type="AlphaFoldDB" id="A0A1Z1MBF3"/>
<keyword evidence="2" id="KW-0150">Chloroplast</keyword>
<dbReference type="GeneID" id="33356659"/>
<organism evidence="2">
    <name type="scientific">Polysiphonia elongata</name>
    <dbReference type="NCBI Taxonomy" id="159753"/>
    <lineage>
        <taxon>Eukaryota</taxon>
        <taxon>Rhodophyta</taxon>
        <taxon>Florideophyceae</taxon>
        <taxon>Rhodymeniophycidae</taxon>
        <taxon>Ceramiales</taxon>
        <taxon>Rhodomelaceae</taxon>
        <taxon>Polysiphonioideae</taxon>
        <taxon>Polysiphonia</taxon>
    </lineage>
</organism>
<keyword evidence="1" id="KW-0472">Membrane</keyword>
<keyword evidence="1" id="KW-1133">Transmembrane helix</keyword>
<proteinExistence type="predicted"/>
<keyword evidence="1" id="KW-0812">Transmembrane</keyword>
<dbReference type="EMBL" id="MF101427">
    <property type="protein sequence ID" value="ARW63306.1"/>
    <property type="molecule type" value="Genomic_DNA"/>
</dbReference>
<dbReference type="RefSeq" id="YP_009394744.1">
    <property type="nucleotide sequence ID" value="NC_035274.1"/>
</dbReference>
<gene>
    <name evidence="2" type="primary">ConsOrf4</name>
</gene>
<reference evidence="2" key="1">
    <citation type="journal article" date="2017" name="J. Phycol.">
        <title>Analysis of chloroplast genomes and a supermatrix inform reclassification of the Rhodomelaceae (Rhodophyta).</title>
        <authorList>
            <person name="Diaz-Tapia P."/>
            <person name="Maggs C.A."/>
            <person name="West J.A."/>
            <person name="Verbruggen H."/>
        </authorList>
    </citation>
    <scope>NUCLEOTIDE SEQUENCE</scope>
    <source>
        <strain evidence="2">PD547</strain>
    </source>
</reference>
<protein>
    <submittedName>
        <fullName evidence="2">Uncharacterized protein</fullName>
    </submittedName>
</protein>
<name>A0A1Z1MBF3_9FLOR</name>
<evidence type="ECO:0000256" key="1">
    <source>
        <dbReference type="SAM" id="Phobius"/>
    </source>
</evidence>
<sequence length="228" mass="27528">MLYYLRLKSALPFIYLIFLPYKYIQALFTILIILILSKKRKIYFYKILKNIKNNVFFILCTLLSLLYTNYNYLSLSNILEQLVLFPYFLKFTLKKNFILSLDIYYIKFIIPNYTIKANLINTLNIITTSNLFLVTKNEILLNYLHIWMNNNSKIQHKSYKLLLMTFLTSYEIVEKILIKFYSLYIGLRSKNHISLKNIMNNINCFTQNLAEQIIEENYMLMLTIWNRF</sequence>
<feature type="transmembrane region" description="Helical" evidence="1">
    <location>
        <begin position="12"/>
        <end position="35"/>
    </location>
</feature>
<geneLocation type="chloroplast" evidence="2"/>